<keyword evidence="3" id="KW-1185">Reference proteome</keyword>
<dbReference type="Proteomes" id="UP001165269">
    <property type="component" value="Unassembled WGS sequence"/>
</dbReference>
<sequence length="232" mass="25100">MSAADGRVGRFYTAARRHPWVLGKVADWKIPLGPYTPAQIAVAVGGGFLLIKTIGWWSWMGPVPIVAWVRFTAVPSDELYWLTSSAEGTALVHEILHDGRKHGAGLLAGSHDADELGPDRGLMAYRALARTTDRERARRGLEFVGLDPNNPELLRLVTTGLSPVGQKGREGEFLLTCPRQNTGRVKVTIPRIKRITTSITTTPGRRPSPASPSTPEPLTGDAADAPPKEQTA</sequence>
<dbReference type="RefSeq" id="WP_242774057.1">
    <property type="nucleotide sequence ID" value="NZ_JALDAY010000013.1"/>
</dbReference>
<evidence type="ECO:0000256" key="1">
    <source>
        <dbReference type="SAM" id="MobiDB-lite"/>
    </source>
</evidence>
<dbReference type="Pfam" id="PF12846">
    <property type="entry name" value="AAA_10"/>
    <property type="match status" value="1"/>
</dbReference>
<accession>A0ABS9YI95</accession>
<evidence type="ECO:0000313" key="2">
    <source>
        <dbReference type="EMBL" id="MCI3276965.1"/>
    </source>
</evidence>
<dbReference type="GO" id="GO:0005524">
    <property type="term" value="F:ATP binding"/>
    <property type="evidence" value="ECO:0007669"/>
    <property type="project" value="UniProtKB-KW"/>
</dbReference>
<name>A0ABS9YI95_9ACTN</name>
<feature type="compositionally biased region" description="Low complexity" evidence="1">
    <location>
        <begin position="195"/>
        <end position="208"/>
    </location>
</feature>
<keyword evidence="2" id="KW-0067">ATP-binding</keyword>
<keyword evidence="2" id="KW-0547">Nucleotide-binding</keyword>
<evidence type="ECO:0000313" key="3">
    <source>
        <dbReference type="Proteomes" id="UP001165269"/>
    </source>
</evidence>
<comment type="caution">
    <text evidence="2">The sequence shown here is derived from an EMBL/GenBank/DDBJ whole genome shotgun (WGS) entry which is preliminary data.</text>
</comment>
<proteinExistence type="predicted"/>
<organism evidence="2 3">
    <name type="scientific">Streptomyces cylindrosporus</name>
    <dbReference type="NCBI Taxonomy" id="2927583"/>
    <lineage>
        <taxon>Bacteria</taxon>
        <taxon>Bacillati</taxon>
        <taxon>Actinomycetota</taxon>
        <taxon>Actinomycetes</taxon>
        <taxon>Kitasatosporales</taxon>
        <taxon>Streptomycetaceae</taxon>
        <taxon>Streptomyces</taxon>
    </lineage>
</organism>
<protein>
    <submittedName>
        <fullName evidence="2">ATP-binding protein</fullName>
    </submittedName>
</protein>
<reference evidence="2" key="1">
    <citation type="submission" date="2022-03" db="EMBL/GenBank/DDBJ databases">
        <title>Streptomyces 7R015 and 7R016 isolated from Barleria lupulina in Thailand.</title>
        <authorList>
            <person name="Kanchanasin P."/>
            <person name="Phongsopitanun W."/>
            <person name="Tanasupawat S."/>
        </authorList>
    </citation>
    <scope>NUCLEOTIDE SEQUENCE</scope>
    <source>
        <strain evidence="2">7R015</strain>
    </source>
</reference>
<feature type="region of interest" description="Disordered" evidence="1">
    <location>
        <begin position="195"/>
        <end position="232"/>
    </location>
</feature>
<dbReference type="EMBL" id="JALDAY010000013">
    <property type="protein sequence ID" value="MCI3276965.1"/>
    <property type="molecule type" value="Genomic_DNA"/>
</dbReference>
<gene>
    <name evidence="2" type="ORF">MQP27_38460</name>
</gene>